<dbReference type="InterPro" id="IPR005176">
    <property type="entry name" value="PONY_dom"/>
</dbReference>
<evidence type="ECO:0000259" key="12">
    <source>
        <dbReference type="PROSITE" id="PS51229"/>
    </source>
</evidence>
<proteinExistence type="predicted"/>
<dbReference type="GO" id="GO:0005886">
    <property type="term" value="C:plasma membrane"/>
    <property type="evidence" value="ECO:0007669"/>
    <property type="project" value="UniProtKB-SubCell"/>
</dbReference>
<dbReference type="PANTHER" id="PTHR12281:SF31">
    <property type="entry name" value="DCN1-LIKE PROTEIN 3"/>
    <property type="match status" value="1"/>
</dbReference>
<dbReference type="GO" id="GO:0031624">
    <property type="term" value="F:ubiquitin conjugating enzyme binding"/>
    <property type="evidence" value="ECO:0007669"/>
    <property type="project" value="TreeGrafter"/>
</dbReference>
<dbReference type="GO" id="GO:2000436">
    <property type="term" value="P:positive regulation of protein neddylation"/>
    <property type="evidence" value="ECO:0007669"/>
    <property type="project" value="UniProtKB-ARBA"/>
</dbReference>
<reference evidence="14" key="1">
    <citation type="submission" date="2020-01" db="EMBL/GenBank/DDBJ databases">
        <title>Draft genome sequence of the Termite Coptotermes fromosanus.</title>
        <authorList>
            <person name="Itakura S."/>
            <person name="Yosikawa Y."/>
            <person name="Umezawa K."/>
        </authorList>
    </citation>
    <scope>NUCLEOTIDE SEQUENCE [LARGE SCALE GENOMIC DNA]</scope>
</reference>
<keyword evidence="14" id="KW-1185">Reference proteome</keyword>
<dbReference type="Gene3D" id="1.10.238.10">
    <property type="entry name" value="EF-hand"/>
    <property type="match status" value="1"/>
</dbReference>
<evidence type="ECO:0000256" key="11">
    <source>
        <dbReference type="SAM" id="MobiDB-lite"/>
    </source>
</evidence>
<feature type="domain" description="DCUN1" evidence="12">
    <location>
        <begin position="167"/>
        <end position="359"/>
    </location>
</feature>
<dbReference type="InterPro" id="IPR042460">
    <property type="entry name" value="DCN1-like_PONY"/>
</dbReference>
<evidence type="ECO:0000313" key="14">
    <source>
        <dbReference type="Proteomes" id="UP000502823"/>
    </source>
</evidence>
<accession>A0A6L2PBV8</accession>
<evidence type="ECO:0000256" key="4">
    <source>
        <dbReference type="ARBA" id="ARBA00022475"/>
    </source>
</evidence>
<keyword evidence="7" id="KW-0472">Membrane</keyword>
<evidence type="ECO:0000256" key="2">
    <source>
        <dbReference type="ARBA" id="ARBA00004236"/>
    </source>
</evidence>
<comment type="function">
    <text evidence="10">Neddylation of cullins play an essential role in the regulation of SCF-type complexes activity.</text>
</comment>
<sequence length="379" mass="42287">MGNCFSCFKVPSPPDPSTNPPLEKDKEGNSHSTRNLYCIKPILVLLLRKATLSCTECHCLLLDYVSSGSHAGGTLSGLHQVMCFVSEIMELCGSLQPSQEVHCSPLTAVEAQVNGNSKGAGVTGFMVVGSDNCGSLHRDKTSRTFYPRIPPLGRSANSGGDGKGREPSEAKLNALFEQYRDSNEDAMLADGIERLCADLSVSPDEFKVLVLAWRLNAEQMCRFSRAEFVSGCRAMRVDSIKGIQARLPELVVEATKDPDLFKDLYRFTFRFGLDAESGQRILPSEMAVCLWRLVFSVREPPILSRWLFFLESHPHVRGIPRDTWNMFLNFSEAVGDDLSSYDDTEAWPSLFDDFVEFENDQMNQNISKDKDEIIKQDCN</sequence>
<dbReference type="Proteomes" id="UP000502823">
    <property type="component" value="Unassembled WGS sequence"/>
</dbReference>
<dbReference type="GO" id="GO:0048471">
    <property type="term" value="C:perinuclear region of cytoplasm"/>
    <property type="evidence" value="ECO:0007669"/>
    <property type="project" value="UniProtKB-SubCell"/>
</dbReference>
<dbReference type="GO" id="GO:0032182">
    <property type="term" value="F:ubiquitin-like protein binding"/>
    <property type="evidence" value="ECO:0007669"/>
    <property type="project" value="TreeGrafter"/>
</dbReference>
<evidence type="ECO:0000256" key="8">
    <source>
        <dbReference type="ARBA" id="ARBA00023242"/>
    </source>
</evidence>
<dbReference type="FunCoup" id="A0A6L2PBV8">
    <property type="interactions" value="486"/>
</dbReference>
<keyword evidence="9" id="KW-0449">Lipoprotein</keyword>
<keyword evidence="5" id="KW-0963">Cytoplasm</keyword>
<evidence type="ECO:0000256" key="7">
    <source>
        <dbReference type="ARBA" id="ARBA00023136"/>
    </source>
</evidence>
<evidence type="ECO:0000256" key="3">
    <source>
        <dbReference type="ARBA" id="ARBA00004556"/>
    </source>
</evidence>
<dbReference type="GO" id="GO:0045116">
    <property type="term" value="P:protein neddylation"/>
    <property type="evidence" value="ECO:0007669"/>
    <property type="project" value="TreeGrafter"/>
</dbReference>
<feature type="region of interest" description="Disordered" evidence="11">
    <location>
        <begin position="148"/>
        <end position="167"/>
    </location>
</feature>
<dbReference type="GO" id="GO:0000151">
    <property type="term" value="C:ubiquitin ligase complex"/>
    <property type="evidence" value="ECO:0007669"/>
    <property type="project" value="TreeGrafter"/>
</dbReference>
<evidence type="ECO:0000256" key="6">
    <source>
        <dbReference type="ARBA" id="ARBA00022707"/>
    </source>
</evidence>
<evidence type="ECO:0000256" key="9">
    <source>
        <dbReference type="ARBA" id="ARBA00023288"/>
    </source>
</evidence>
<dbReference type="Gene3D" id="1.10.238.200">
    <property type="entry name" value="Cullin, PONY binding domain"/>
    <property type="match status" value="1"/>
</dbReference>
<dbReference type="Pfam" id="PF03556">
    <property type="entry name" value="Cullin_binding"/>
    <property type="match status" value="1"/>
</dbReference>
<organism evidence="13 14">
    <name type="scientific">Coptotermes formosanus</name>
    <name type="common">Formosan subterranean termite</name>
    <dbReference type="NCBI Taxonomy" id="36987"/>
    <lineage>
        <taxon>Eukaryota</taxon>
        <taxon>Metazoa</taxon>
        <taxon>Ecdysozoa</taxon>
        <taxon>Arthropoda</taxon>
        <taxon>Hexapoda</taxon>
        <taxon>Insecta</taxon>
        <taxon>Pterygota</taxon>
        <taxon>Neoptera</taxon>
        <taxon>Polyneoptera</taxon>
        <taxon>Dictyoptera</taxon>
        <taxon>Blattodea</taxon>
        <taxon>Blattoidea</taxon>
        <taxon>Termitoidae</taxon>
        <taxon>Rhinotermitidae</taxon>
        <taxon>Coptotermes</taxon>
    </lineage>
</organism>
<dbReference type="InParanoid" id="A0A6L2PBV8"/>
<dbReference type="GO" id="GO:0005634">
    <property type="term" value="C:nucleus"/>
    <property type="evidence" value="ECO:0007669"/>
    <property type="project" value="UniProtKB-SubCell"/>
</dbReference>
<dbReference type="InterPro" id="IPR014764">
    <property type="entry name" value="DCN-prot"/>
</dbReference>
<evidence type="ECO:0000256" key="10">
    <source>
        <dbReference type="RuleBase" id="RU410713"/>
    </source>
</evidence>
<name>A0A6L2PBV8_COPFO</name>
<keyword evidence="6" id="KW-0519">Myristate</keyword>
<dbReference type="EMBL" id="BLKM01000100">
    <property type="protein sequence ID" value="GFG28920.1"/>
    <property type="molecule type" value="Genomic_DNA"/>
</dbReference>
<evidence type="ECO:0000313" key="13">
    <source>
        <dbReference type="EMBL" id="GFG28920.1"/>
    </source>
</evidence>
<protein>
    <recommendedName>
        <fullName evidence="10">Defective in cullin neddylation protein</fullName>
    </recommendedName>
</protein>
<comment type="subcellular location">
    <subcellularLocation>
        <location evidence="2">Cell membrane</location>
    </subcellularLocation>
    <subcellularLocation>
        <location evidence="3">Cytoplasm</location>
        <location evidence="3">Perinuclear region</location>
    </subcellularLocation>
    <subcellularLocation>
        <location evidence="1">Nucleus</location>
    </subcellularLocation>
</comment>
<evidence type="ECO:0000256" key="5">
    <source>
        <dbReference type="ARBA" id="ARBA00022490"/>
    </source>
</evidence>
<dbReference type="OrthoDB" id="27198at2759"/>
<dbReference type="PANTHER" id="PTHR12281">
    <property type="entry name" value="RP42 RELATED"/>
    <property type="match status" value="1"/>
</dbReference>
<dbReference type="FunFam" id="1.10.238.10:FF:000126">
    <property type="entry name" value="DCN1-like protein"/>
    <property type="match status" value="1"/>
</dbReference>
<keyword evidence="8" id="KW-0539">Nucleus</keyword>
<dbReference type="AlphaFoldDB" id="A0A6L2PBV8"/>
<comment type="caution">
    <text evidence="13">The sequence shown here is derived from an EMBL/GenBank/DDBJ whole genome shotgun (WGS) entry which is preliminary data.</text>
</comment>
<dbReference type="FunFam" id="1.10.238.200:FF:000003">
    <property type="entry name" value="DCN1-like protein 3"/>
    <property type="match status" value="1"/>
</dbReference>
<dbReference type="PROSITE" id="PS51229">
    <property type="entry name" value="DCUN1"/>
    <property type="match status" value="1"/>
</dbReference>
<evidence type="ECO:0000256" key="1">
    <source>
        <dbReference type="ARBA" id="ARBA00004123"/>
    </source>
</evidence>
<gene>
    <name evidence="13" type="ORF">Cfor_12264</name>
</gene>
<dbReference type="GO" id="GO:0097602">
    <property type="term" value="F:cullin family protein binding"/>
    <property type="evidence" value="ECO:0007669"/>
    <property type="project" value="TreeGrafter"/>
</dbReference>
<keyword evidence="4" id="KW-1003">Cell membrane</keyword>